<protein>
    <submittedName>
        <fullName evidence="2">Uncharacterized protein</fullName>
    </submittedName>
</protein>
<keyword evidence="3" id="KW-1185">Reference proteome</keyword>
<gene>
    <name evidence="2" type="ORF">GR328_02065</name>
</gene>
<organism evidence="2 3">
    <name type="scientific">Microvirga makkahensis</name>
    <dbReference type="NCBI Taxonomy" id="1128670"/>
    <lineage>
        <taxon>Bacteria</taxon>
        <taxon>Pseudomonadati</taxon>
        <taxon>Pseudomonadota</taxon>
        <taxon>Alphaproteobacteria</taxon>
        <taxon>Hyphomicrobiales</taxon>
        <taxon>Methylobacteriaceae</taxon>
        <taxon>Microvirga</taxon>
    </lineage>
</organism>
<name>A0A7X3MNQ2_9HYPH</name>
<dbReference type="AlphaFoldDB" id="A0A7X3MNQ2"/>
<accession>A0A7X3MNQ2</accession>
<dbReference type="EMBL" id="WURB01000001">
    <property type="protein sequence ID" value="MXQ10258.1"/>
    <property type="molecule type" value="Genomic_DNA"/>
</dbReference>
<comment type="caution">
    <text evidence="2">The sequence shown here is derived from an EMBL/GenBank/DDBJ whole genome shotgun (WGS) entry which is preliminary data.</text>
</comment>
<reference evidence="2 3" key="1">
    <citation type="submission" date="2019-12" db="EMBL/GenBank/DDBJ databases">
        <authorList>
            <person name="Yuan C.-G."/>
        </authorList>
    </citation>
    <scope>NUCLEOTIDE SEQUENCE [LARGE SCALE GENOMIC DNA]</scope>
    <source>
        <strain evidence="2 3">KCTC 23863</strain>
    </source>
</reference>
<reference evidence="2 3" key="2">
    <citation type="submission" date="2020-01" db="EMBL/GenBank/DDBJ databases">
        <title>Microvirga sp. nov., an arsenate reduction bacterium isolated from Tibet hotspring sediments.</title>
        <authorList>
            <person name="Xian W.-D."/>
            <person name="Li W.-J."/>
        </authorList>
    </citation>
    <scope>NUCLEOTIDE SEQUENCE [LARGE SCALE GENOMIC DNA]</scope>
    <source>
        <strain evidence="2 3">KCTC 23863</strain>
    </source>
</reference>
<proteinExistence type="predicted"/>
<dbReference type="Proteomes" id="UP000436483">
    <property type="component" value="Unassembled WGS sequence"/>
</dbReference>
<sequence length="73" mass="7778">MDGGEQAAPPSGRRPRALRLSGAEAAGDCADERRNPKRIRIEVAGPCTMRSDLDPAVLKNFKADGFAPIGDKE</sequence>
<feature type="region of interest" description="Disordered" evidence="1">
    <location>
        <begin position="1"/>
        <end position="34"/>
    </location>
</feature>
<evidence type="ECO:0000256" key="1">
    <source>
        <dbReference type="SAM" id="MobiDB-lite"/>
    </source>
</evidence>
<evidence type="ECO:0000313" key="2">
    <source>
        <dbReference type="EMBL" id="MXQ10258.1"/>
    </source>
</evidence>
<evidence type="ECO:0000313" key="3">
    <source>
        <dbReference type="Proteomes" id="UP000436483"/>
    </source>
</evidence>